<dbReference type="OrthoDB" id="10071849at2759"/>
<proteinExistence type="predicted"/>
<dbReference type="InterPro" id="IPR030417">
    <property type="entry name" value="MS4A"/>
</dbReference>
<organism evidence="1 2">
    <name type="scientific">Owenia fusiformis</name>
    <name type="common">Polychaete worm</name>
    <dbReference type="NCBI Taxonomy" id="6347"/>
    <lineage>
        <taxon>Eukaryota</taxon>
        <taxon>Metazoa</taxon>
        <taxon>Spiralia</taxon>
        <taxon>Lophotrochozoa</taxon>
        <taxon>Annelida</taxon>
        <taxon>Polychaeta</taxon>
        <taxon>Sedentaria</taxon>
        <taxon>Canalipalpata</taxon>
        <taxon>Sabellida</taxon>
        <taxon>Oweniida</taxon>
        <taxon>Oweniidae</taxon>
        <taxon>Owenia</taxon>
    </lineage>
</organism>
<dbReference type="PANTHER" id="PTHR23320">
    <property type="entry name" value="MEMBRANE-SPANNING 4-DOMAINS SUBFAMILY A MS4A -RELATED"/>
    <property type="match status" value="1"/>
</dbReference>
<sequence length="265" mass="28714">MTTQPYLNLTNEMMDEDAKTDVKTSQLPQQMQPHLVGKPETATYVMAPTTIQPTHPKSIDGNYRTKWAHKGALILSIIILISGGIMLIMNIASLAMGITFPLPGTGIWGCLAMMIIGGIGVGASRRKSKCLIIAVMVLTIIMAVVSIALCAFQIIYALANIPFESWDDVPFGRENVIRRFAISIVIAICFLVAIVSAIVMSALTCRALCCQPASHMVQVAYIPQYNLAPAPEMLMAQGGHKEAILATSQVQLQSQCIQKQGLMQP</sequence>
<keyword evidence="2" id="KW-1185">Reference proteome</keyword>
<reference evidence="1" key="1">
    <citation type="submission" date="2022-03" db="EMBL/GenBank/DDBJ databases">
        <authorList>
            <person name="Martin C."/>
        </authorList>
    </citation>
    <scope>NUCLEOTIDE SEQUENCE</scope>
</reference>
<comment type="caution">
    <text evidence="1">The sequence shown here is derived from an EMBL/GenBank/DDBJ whole genome shotgun (WGS) entry which is preliminary data.</text>
</comment>
<evidence type="ECO:0000313" key="1">
    <source>
        <dbReference type="EMBL" id="CAH1787854.1"/>
    </source>
</evidence>
<dbReference type="AlphaFoldDB" id="A0A8J1YCQ4"/>
<gene>
    <name evidence="1" type="ORF">OFUS_LOCUS13485</name>
</gene>
<dbReference type="EMBL" id="CAIIXF020000006">
    <property type="protein sequence ID" value="CAH1787854.1"/>
    <property type="molecule type" value="Genomic_DNA"/>
</dbReference>
<name>A0A8J1YCQ4_OWEFU</name>
<dbReference type="PANTHER" id="PTHR23320:SF130">
    <property type="entry name" value="TRANSMEMBRANE PROTEIN 212"/>
    <property type="match status" value="1"/>
</dbReference>
<evidence type="ECO:0000313" key="2">
    <source>
        <dbReference type="Proteomes" id="UP000749559"/>
    </source>
</evidence>
<accession>A0A8J1YCQ4</accession>
<dbReference type="Proteomes" id="UP000749559">
    <property type="component" value="Unassembled WGS sequence"/>
</dbReference>
<protein>
    <submittedName>
        <fullName evidence="1">Uncharacterized protein</fullName>
    </submittedName>
</protein>